<dbReference type="InterPro" id="IPR004390">
    <property type="entry name" value="SR_rcpt_FtsY"/>
</dbReference>
<evidence type="ECO:0000256" key="9">
    <source>
        <dbReference type="ARBA" id="ARBA00022741"/>
    </source>
</evidence>
<keyword evidence="11" id="KW-0408">Iron</keyword>
<protein>
    <submittedName>
        <fullName evidence="19">Threonylcarbamoyladenosine tRNA methylthiotransferase MtaB (tRNA-t(6)A37 methylthiotransferase)</fullName>
    </submittedName>
</protein>
<keyword evidence="10" id="KW-0378">Hydrolase</keyword>
<proteinExistence type="inferred from homology"/>
<dbReference type="SMART" id="SM00963">
    <property type="entry name" value="SRP54_N"/>
    <property type="match status" value="1"/>
</dbReference>
<dbReference type="SFLD" id="SFLDG01082">
    <property type="entry name" value="B12-binding_domain_containing"/>
    <property type="match status" value="1"/>
</dbReference>
<feature type="compositionally biased region" description="Low complexity" evidence="16">
    <location>
        <begin position="723"/>
        <end position="733"/>
    </location>
</feature>
<dbReference type="InterPro" id="IPR013822">
    <property type="entry name" value="Signal_recog_particl_SRP54_hlx"/>
</dbReference>
<evidence type="ECO:0000256" key="10">
    <source>
        <dbReference type="ARBA" id="ARBA00022801"/>
    </source>
</evidence>
<comment type="caution">
    <text evidence="19">The sequence shown here is derived from an EMBL/GenBank/DDBJ whole genome shotgun (WGS) entry which is preliminary data.</text>
</comment>
<name>A0ABP0PRC1_9DINO</name>
<dbReference type="Gene3D" id="3.40.50.12160">
    <property type="entry name" value="Methylthiotransferase, N-terminal domain"/>
    <property type="match status" value="1"/>
</dbReference>
<comment type="subcellular location">
    <subcellularLocation>
        <location evidence="2">Cell membrane</location>
        <topology evidence="2">Peripheral membrane protein</topology>
        <orientation evidence="2">Cytoplasmic side</orientation>
    </subcellularLocation>
</comment>
<organism evidence="19 20">
    <name type="scientific">Durusdinium trenchii</name>
    <dbReference type="NCBI Taxonomy" id="1381693"/>
    <lineage>
        <taxon>Eukaryota</taxon>
        <taxon>Sar</taxon>
        <taxon>Alveolata</taxon>
        <taxon>Dinophyceae</taxon>
        <taxon>Suessiales</taxon>
        <taxon>Symbiodiniaceae</taxon>
        <taxon>Durusdinium</taxon>
    </lineage>
</organism>
<dbReference type="SMART" id="SM00729">
    <property type="entry name" value="Elp3"/>
    <property type="match status" value="1"/>
</dbReference>
<evidence type="ECO:0000256" key="2">
    <source>
        <dbReference type="ARBA" id="ARBA00004413"/>
    </source>
</evidence>
<dbReference type="Gene3D" id="3.10.310.10">
    <property type="entry name" value="Diaminopimelate Epimerase, Chain A, domain 1"/>
    <property type="match status" value="2"/>
</dbReference>
<keyword evidence="15" id="KW-0675">Receptor</keyword>
<keyword evidence="14" id="KW-0472">Membrane</keyword>
<evidence type="ECO:0000256" key="8">
    <source>
        <dbReference type="ARBA" id="ARBA00022723"/>
    </source>
</evidence>
<keyword evidence="6" id="KW-0963">Cytoplasm</keyword>
<keyword evidence="5" id="KW-0004">4Fe-4S</keyword>
<dbReference type="PROSITE" id="PS01278">
    <property type="entry name" value="MTTASE_RADICAL"/>
    <property type="match status" value="1"/>
</dbReference>
<dbReference type="PROSITE" id="PS51918">
    <property type="entry name" value="RADICAL_SAM"/>
    <property type="match status" value="1"/>
</dbReference>
<dbReference type="InterPro" id="IPR058240">
    <property type="entry name" value="rSAM_sf"/>
</dbReference>
<reference evidence="19 20" key="1">
    <citation type="submission" date="2024-02" db="EMBL/GenBank/DDBJ databases">
        <authorList>
            <person name="Chen Y."/>
            <person name="Shah S."/>
            <person name="Dougan E. K."/>
            <person name="Thang M."/>
            <person name="Chan C."/>
        </authorList>
    </citation>
    <scope>NUCLEOTIDE SEQUENCE [LARGE SCALE GENOMIC DNA]</scope>
</reference>
<keyword evidence="7" id="KW-0949">S-adenosyl-L-methionine</keyword>
<dbReference type="InterPro" id="IPR003593">
    <property type="entry name" value="AAA+_ATPase"/>
</dbReference>
<dbReference type="CDD" id="cd01335">
    <property type="entry name" value="Radical_SAM"/>
    <property type="match status" value="1"/>
</dbReference>
<accession>A0ABP0PRC1</accession>
<dbReference type="InterPro" id="IPR013848">
    <property type="entry name" value="Methylthiotransferase_N"/>
</dbReference>
<evidence type="ECO:0000256" key="4">
    <source>
        <dbReference type="ARBA" id="ARBA00022475"/>
    </source>
</evidence>
<dbReference type="Gene3D" id="3.40.50.300">
    <property type="entry name" value="P-loop containing nucleotide triphosphate hydrolases"/>
    <property type="match status" value="1"/>
</dbReference>
<evidence type="ECO:0000256" key="16">
    <source>
        <dbReference type="SAM" id="MobiDB-lite"/>
    </source>
</evidence>
<dbReference type="Pfam" id="PF00919">
    <property type="entry name" value="UPF0004"/>
    <property type="match status" value="1"/>
</dbReference>
<dbReference type="SUPFAM" id="SSF102114">
    <property type="entry name" value="Radical SAM enzymes"/>
    <property type="match status" value="1"/>
</dbReference>
<dbReference type="EMBL" id="CAXAMM010037891">
    <property type="protein sequence ID" value="CAK9077807.1"/>
    <property type="molecule type" value="Genomic_DNA"/>
</dbReference>
<dbReference type="HAMAP" id="MF_00920">
    <property type="entry name" value="FtsY"/>
    <property type="match status" value="1"/>
</dbReference>
<dbReference type="SUPFAM" id="SSF52540">
    <property type="entry name" value="P-loop containing nucleoside triphosphate hydrolases"/>
    <property type="match status" value="1"/>
</dbReference>
<dbReference type="InterPro" id="IPR018510">
    <property type="entry name" value="DAP_epimerase_AS"/>
</dbReference>
<dbReference type="InterPro" id="IPR001653">
    <property type="entry name" value="DAP_epimerase_DapF"/>
</dbReference>
<dbReference type="InterPro" id="IPR023404">
    <property type="entry name" value="rSAM_horseshoe"/>
</dbReference>
<evidence type="ECO:0000256" key="3">
    <source>
        <dbReference type="ARBA" id="ARBA00008531"/>
    </source>
</evidence>
<feature type="domain" description="MTTase N-terminal" evidence="17">
    <location>
        <begin position="298"/>
        <end position="401"/>
    </location>
</feature>
<dbReference type="InterPro" id="IPR005839">
    <property type="entry name" value="Methylthiotransferase"/>
</dbReference>
<feature type="domain" description="Radical SAM core" evidence="18">
    <location>
        <begin position="426"/>
        <end position="656"/>
    </location>
</feature>
<dbReference type="PROSITE" id="PS51449">
    <property type="entry name" value="MTTASE_N"/>
    <property type="match status" value="1"/>
</dbReference>
<dbReference type="InterPro" id="IPR042101">
    <property type="entry name" value="SRP54_N_sf"/>
</dbReference>
<dbReference type="SMART" id="SM00962">
    <property type="entry name" value="SRP54"/>
    <property type="match status" value="1"/>
</dbReference>
<dbReference type="PROSITE" id="PS01326">
    <property type="entry name" value="DAP_EPIMERASE"/>
    <property type="match status" value="1"/>
</dbReference>
<evidence type="ECO:0000256" key="12">
    <source>
        <dbReference type="ARBA" id="ARBA00023014"/>
    </source>
</evidence>
<dbReference type="SFLD" id="SFLDS00029">
    <property type="entry name" value="Radical_SAM"/>
    <property type="match status" value="1"/>
</dbReference>
<dbReference type="Gene3D" id="3.80.30.20">
    <property type="entry name" value="tm_1862 like domain"/>
    <property type="match status" value="1"/>
</dbReference>
<keyword evidence="12" id="KW-0411">Iron-sulfur</keyword>
<dbReference type="SUPFAM" id="SSF47364">
    <property type="entry name" value="Domain of the SRP/SRP receptor G-proteins"/>
    <property type="match status" value="1"/>
</dbReference>
<dbReference type="Pfam" id="PF02881">
    <property type="entry name" value="SRP54_N"/>
    <property type="match status" value="1"/>
</dbReference>
<dbReference type="Gene3D" id="1.20.120.140">
    <property type="entry name" value="Signal recognition particle SRP54, nucleotide-binding domain"/>
    <property type="match status" value="1"/>
</dbReference>
<keyword evidence="13" id="KW-0342">GTP-binding</keyword>
<dbReference type="InterPro" id="IPR036225">
    <property type="entry name" value="SRP/SRP_N"/>
</dbReference>
<evidence type="ECO:0000256" key="11">
    <source>
        <dbReference type="ARBA" id="ARBA00023004"/>
    </source>
</evidence>
<comment type="similarity">
    <text evidence="3">Belongs to the GTP-binding SRP family.</text>
</comment>
<dbReference type="Pfam" id="PF00448">
    <property type="entry name" value="SRP54"/>
    <property type="match status" value="1"/>
</dbReference>
<keyword evidence="20" id="KW-1185">Reference proteome</keyword>
<dbReference type="SUPFAM" id="SSF54506">
    <property type="entry name" value="Diaminopimelate epimerase-like"/>
    <property type="match status" value="2"/>
</dbReference>
<dbReference type="SMART" id="SM00382">
    <property type="entry name" value="AAA"/>
    <property type="match status" value="1"/>
</dbReference>
<comment type="cofactor">
    <cofactor evidence="1">
        <name>[4Fe-4S] cluster</name>
        <dbReference type="ChEBI" id="CHEBI:49883"/>
    </cofactor>
</comment>
<keyword evidence="9" id="KW-0547">Nucleotide-binding</keyword>
<dbReference type="NCBIfam" id="TIGR00652">
    <property type="entry name" value="DapF"/>
    <property type="match status" value="1"/>
</dbReference>
<keyword evidence="4" id="KW-1003">Cell membrane</keyword>
<dbReference type="InterPro" id="IPR020612">
    <property type="entry name" value="Methylthiotransferase_CS"/>
</dbReference>
<evidence type="ECO:0000256" key="14">
    <source>
        <dbReference type="ARBA" id="ARBA00023136"/>
    </source>
</evidence>
<evidence type="ECO:0000259" key="17">
    <source>
        <dbReference type="PROSITE" id="PS51449"/>
    </source>
</evidence>
<dbReference type="InterPro" id="IPR027417">
    <property type="entry name" value="P-loop_NTPase"/>
</dbReference>
<dbReference type="Proteomes" id="UP001642464">
    <property type="component" value="Unassembled WGS sequence"/>
</dbReference>
<dbReference type="Pfam" id="PF04055">
    <property type="entry name" value="Radical_SAM"/>
    <property type="match status" value="1"/>
</dbReference>
<dbReference type="CDD" id="cd17874">
    <property type="entry name" value="FtsY"/>
    <property type="match status" value="1"/>
</dbReference>
<dbReference type="NCBIfam" id="TIGR00089">
    <property type="entry name" value="MiaB/RimO family radical SAM methylthiotransferase"/>
    <property type="match status" value="1"/>
</dbReference>
<evidence type="ECO:0000256" key="1">
    <source>
        <dbReference type="ARBA" id="ARBA00001966"/>
    </source>
</evidence>
<dbReference type="PANTHER" id="PTHR43134">
    <property type="entry name" value="SIGNAL RECOGNITION PARTICLE RECEPTOR SUBUNIT ALPHA"/>
    <property type="match status" value="1"/>
</dbReference>
<feature type="region of interest" description="Disordered" evidence="16">
    <location>
        <begin position="711"/>
        <end position="763"/>
    </location>
</feature>
<dbReference type="InterPro" id="IPR006638">
    <property type="entry name" value="Elp3/MiaA/NifB-like_rSAM"/>
</dbReference>
<dbReference type="InterPro" id="IPR006467">
    <property type="entry name" value="MiaB-like_bact"/>
</dbReference>
<gene>
    <name evidence="19" type="ORF">SCF082_LOCUS37285</name>
</gene>
<dbReference type="NCBIfam" id="TIGR00064">
    <property type="entry name" value="ftsY"/>
    <property type="match status" value="1"/>
</dbReference>
<dbReference type="NCBIfam" id="TIGR01579">
    <property type="entry name" value="MiaB-like-C"/>
    <property type="match status" value="1"/>
</dbReference>
<dbReference type="HAMAP" id="MF_00197">
    <property type="entry name" value="DAP_epimerase"/>
    <property type="match status" value="1"/>
</dbReference>
<sequence length="1065" mass="116011">MTRAPLRYVKMNGLGNEIVVVDYRDGSGPLKAAEVRKIADNPETAFDQMMVLYAPRSPDTDAFMLIFNTDGSESAACGNGTRCVAWLEHLRTGRTEFLFETRAGRLVSRVQDITAITVDMGTPRFGWEDIPLAEPFHDTRAIELQIGPIDAPLLHSPSVVNVGNPHVVFWTDAPVDDYDLARFGPLIENHPLFPERVNVTLAEVQSPTALKIRTWERGAGLTRACGTAACAAAVSAMRKRLADRKVTVTLPGGPLVIEWTANDRILMTGPAEIEHEGDLGPLLTSGHAAEPRNPEAMSEPQIVTLGCRLNAYESEVMRRHASEAGLDDCIIVNTCAVTAEAVRQAEQTIRRLRRERPGARLVVTGCAAQIEPERFAEMEGVDHVVGNSEKLAPETFKALSTETLDRVTVNDIMSVRETALHMIGGFGSRARAYVQIQNGCDHRCTFCIIPMGRGPSRSVPAGDVVTQIRELAEAGYPEVVLTGVDMTSYGADLPGHPTLGRLVKQILKLVPELPRLRLSSIDQVEADSHLMEVIATEPRLMPHLHLSMQAGDDLILKRMKRRHLRDDAIRFCEDVRRLRPDVVFGADLIAGFPTETEEMFERTLDIVDACGLTYLHVFPYSPRKGTPAARMPQLDRTTVKERAARLRTKGEAAHSRYLDDLKGRRTEILMERETLGRTPHFAEVRLDRPSPVGTLQWATLGQKKKGFLSRWFNSDAPSEPPNDDATANAAPIAEDGRSETPEPATESEAATLGAPAPDDSERKGWLGRLKAGLSKTSTRLTDSISGLVTKKKLDHETLEDLEDVLIGADLGVDTATRITDALAKARFDKAVSPDEIRHVMAEEIARVLEPVAKPLVIDESRKPHVILVLGVNGAGKTTTIGKLAARFAREGRRVMLAAGDTFRAAAIDQLKVWGERTGAPVVARDIGADASGLAYDALKDAQSGNYDVLLLDTAGRLQNKDELMAELEKVVRVIKKLDPDAPHSALLVLDATTGQNALQQVDVFGKRAGVTGLVMTKLDGTARGGILVAIAAKYGLPVHAIGVGEGVDDLQAFSAEDYARAIAEI</sequence>
<evidence type="ECO:0000256" key="13">
    <source>
        <dbReference type="ARBA" id="ARBA00023134"/>
    </source>
</evidence>
<dbReference type="InterPro" id="IPR038135">
    <property type="entry name" value="Methylthiotransferase_N_sf"/>
</dbReference>
<keyword evidence="8" id="KW-0479">Metal-binding</keyword>
<dbReference type="PANTHER" id="PTHR43134:SF1">
    <property type="entry name" value="SIGNAL RECOGNITION PARTICLE RECEPTOR SUBUNIT ALPHA"/>
    <property type="match status" value="1"/>
</dbReference>
<feature type="compositionally biased region" description="Low complexity" evidence="16">
    <location>
        <begin position="741"/>
        <end position="751"/>
    </location>
</feature>
<evidence type="ECO:0000256" key="6">
    <source>
        <dbReference type="ARBA" id="ARBA00022490"/>
    </source>
</evidence>
<evidence type="ECO:0000259" key="18">
    <source>
        <dbReference type="PROSITE" id="PS51918"/>
    </source>
</evidence>
<evidence type="ECO:0000313" key="20">
    <source>
        <dbReference type="Proteomes" id="UP001642464"/>
    </source>
</evidence>
<dbReference type="InterPro" id="IPR000897">
    <property type="entry name" value="SRP54_GTPase_dom"/>
</dbReference>
<dbReference type="Pfam" id="PF01678">
    <property type="entry name" value="DAP_epimerase"/>
    <property type="match status" value="2"/>
</dbReference>
<evidence type="ECO:0000256" key="15">
    <source>
        <dbReference type="ARBA" id="ARBA00023170"/>
    </source>
</evidence>
<evidence type="ECO:0000256" key="7">
    <source>
        <dbReference type="ARBA" id="ARBA00022691"/>
    </source>
</evidence>
<dbReference type="InterPro" id="IPR007197">
    <property type="entry name" value="rSAM"/>
</dbReference>
<evidence type="ECO:0000313" key="19">
    <source>
        <dbReference type="EMBL" id="CAK9077807.1"/>
    </source>
</evidence>
<evidence type="ECO:0000256" key="5">
    <source>
        <dbReference type="ARBA" id="ARBA00022485"/>
    </source>
</evidence>